<proteinExistence type="predicted"/>
<dbReference type="PANTHER" id="PTHR40274">
    <property type="entry name" value="VIRGINIAMYCIN B LYASE"/>
    <property type="match status" value="1"/>
</dbReference>
<organism evidence="2 3">
    <name type="scientific">Ferrimonas balearica (strain DSM 9799 / CCM 4581 / KCTC 23876 / PAT)</name>
    <dbReference type="NCBI Taxonomy" id="550540"/>
    <lineage>
        <taxon>Bacteria</taxon>
        <taxon>Pseudomonadati</taxon>
        <taxon>Pseudomonadota</taxon>
        <taxon>Gammaproteobacteria</taxon>
        <taxon>Alteromonadales</taxon>
        <taxon>Ferrimonadaceae</taxon>
        <taxon>Ferrimonas</taxon>
    </lineage>
</organism>
<dbReference type="InterPro" id="IPR015943">
    <property type="entry name" value="WD40/YVTN_repeat-like_dom_sf"/>
</dbReference>
<dbReference type="EMBL" id="CP002209">
    <property type="protein sequence ID" value="ADN75768.1"/>
    <property type="molecule type" value="Genomic_DNA"/>
</dbReference>
<keyword evidence="3" id="KW-1185">Reference proteome</keyword>
<dbReference type="STRING" id="550540.Fbal_1564"/>
<name>E1SPX3_FERBD</name>
<reference evidence="2 3" key="1">
    <citation type="journal article" date="2010" name="Stand. Genomic Sci.">
        <title>Complete genome sequence of Ferrimonas balearica type strain (PAT).</title>
        <authorList>
            <person name="Nolan M."/>
            <person name="Sikorski J."/>
            <person name="Davenport K."/>
            <person name="Lucas S."/>
            <person name="Glavina Del Rio T."/>
            <person name="Tice H."/>
            <person name="Cheng J."/>
            <person name="Goodwin L."/>
            <person name="Pitluck S."/>
            <person name="Liolios K."/>
            <person name="Ivanova N."/>
            <person name="Mavromatis K."/>
            <person name="Ovchinnikova G."/>
            <person name="Pati A."/>
            <person name="Chen A."/>
            <person name="Palaniappan K."/>
            <person name="Land M."/>
            <person name="Hauser L."/>
            <person name="Chang Y."/>
            <person name="Jeffries C."/>
            <person name="Tapia R."/>
            <person name="Brettin T."/>
            <person name="Detter J."/>
            <person name="Han C."/>
            <person name="Yasawong M."/>
            <person name="Rohde M."/>
            <person name="Tindall B."/>
            <person name="Goker M."/>
            <person name="Woyke T."/>
            <person name="Bristow J."/>
            <person name="Eisen J."/>
            <person name="Markowitz V."/>
            <person name="Hugenholtz P."/>
            <person name="Kyrpides N."/>
            <person name="Klenk H."/>
            <person name="Lapidus A."/>
        </authorList>
    </citation>
    <scope>NUCLEOTIDE SEQUENCE [LARGE SCALE GENOMIC DNA]</scope>
    <source>
        <strain evidence="3">DSM 9799 / CCM 4581 / KCTC 23876 / PAT</strain>
    </source>
</reference>
<dbReference type="OrthoDB" id="9812926at2"/>
<evidence type="ECO:0000313" key="2">
    <source>
        <dbReference type="EMBL" id="ADN75768.1"/>
    </source>
</evidence>
<evidence type="ECO:0000256" key="1">
    <source>
        <dbReference type="SAM" id="SignalP"/>
    </source>
</evidence>
<evidence type="ECO:0000313" key="3">
    <source>
        <dbReference type="Proteomes" id="UP000006683"/>
    </source>
</evidence>
<dbReference type="Proteomes" id="UP000006683">
    <property type="component" value="Chromosome"/>
</dbReference>
<dbReference type="RefSeq" id="WP_013345074.1">
    <property type="nucleotide sequence ID" value="NC_014541.1"/>
</dbReference>
<sequence length="332" mass="36069">MNARTLLRLCAAAMLTLAPASQASALPNLLTITEWPVQWQGRPRDPYVAPDGDVWFCGQSGNYLARFTPDTGQFHKVEIDEGTHPHNLIISADGTVWYAGNKNAMIGAISPDSGKITRYAMPEGVSDPHTLVQHPDGHIWFTAQWSNTIGRLNPQTGAVQLASIPSTDARPYGIKVAPDGTVVVVLLGTNKLALVSADTLELTEITLPSEQARPRRLEISADGDIWYVDYVGGVLGQYNRDAQRFTDHPLPGGPRSQPYGTALDDNGILWIAQTGMQPNQIVGFDTQSRRYISQSEVPSGGTVRHMMFDAKSGAFWFGVDTGYLARGVPIGQ</sequence>
<dbReference type="eggNOG" id="COG4257">
    <property type="taxonomic scope" value="Bacteria"/>
</dbReference>
<dbReference type="AlphaFoldDB" id="E1SPX3"/>
<feature type="chain" id="PRO_5003151305" evidence="1">
    <location>
        <begin position="26"/>
        <end position="332"/>
    </location>
</feature>
<dbReference type="GeneID" id="67181779"/>
<dbReference type="HOGENOM" id="CLU_054751_0_0_6"/>
<protein>
    <submittedName>
        <fullName evidence="2">Streptogramin lyase</fullName>
    </submittedName>
</protein>
<gene>
    <name evidence="2" type="ordered locus">Fbal_1564</name>
</gene>
<dbReference type="PANTHER" id="PTHR40274:SF3">
    <property type="entry name" value="VIRGINIAMYCIN B LYASE"/>
    <property type="match status" value="1"/>
</dbReference>
<keyword evidence="1" id="KW-0732">Signal</keyword>
<dbReference type="KEGG" id="fbl:Fbal_1564"/>
<dbReference type="SUPFAM" id="SSF63829">
    <property type="entry name" value="Calcium-dependent phosphotriesterase"/>
    <property type="match status" value="1"/>
</dbReference>
<dbReference type="Pfam" id="PF24684">
    <property type="entry name" value="Vgb_lyase"/>
    <property type="match status" value="1"/>
</dbReference>
<dbReference type="GO" id="GO:0016829">
    <property type="term" value="F:lyase activity"/>
    <property type="evidence" value="ECO:0007669"/>
    <property type="project" value="UniProtKB-KW"/>
</dbReference>
<dbReference type="Gene3D" id="2.130.10.10">
    <property type="entry name" value="YVTN repeat-like/Quinoprotein amine dehydrogenase"/>
    <property type="match status" value="2"/>
</dbReference>
<accession>E1SPX3</accession>
<dbReference type="InterPro" id="IPR051344">
    <property type="entry name" value="Vgb"/>
</dbReference>
<keyword evidence="2" id="KW-0456">Lyase</keyword>
<feature type="signal peptide" evidence="1">
    <location>
        <begin position="1"/>
        <end position="25"/>
    </location>
</feature>